<keyword evidence="1" id="KW-0472">Membrane</keyword>
<feature type="transmembrane region" description="Helical" evidence="1">
    <location>
        <begin position="202"/>
        <end position="225"/>
    </location>
</feature>
<feature type="transmembrane region" description="Helical" evidence="1">
    <location>
        <begin position="110"/>
        <end position="135"/>
    </location>
</feature>
<organism evidence="3 4">
    <name type="scientific">Teichococcus rhizosphaerae</name>
    <dbReference type="NCBI Taxonomy" id="1335062"/>
    <lineage>
        <taxon>Bacteria</taxon>
        <taxon>Pseudomonadati</taxon>
        <taxon>Pseudomonadota</taxon>
        <taxon>Alphaproteobacteria</taxon>
        <taxon>Acetobacterales</taxon>
        <taxon>Roseomonadaceae</taxon>
        <taxon>Roseomonas</taxon>
    </lineage>
</organism>
<gene>
    <name evidence="3" type="ORF">CR162_14120</name>
</gene>
<dbReference type="Pfam" id="PF01970">
    <property type="entry name" value="TctA"/>
    <property type="match status" value="1"/>
</dbReference>
<feature type="transmembrane region" description="Helical" evidence="1">
    <location>
        <begin position="390"/>
        <end position="408"/>
    </location>
</feature>
<dbReference type="AlphaFoldDB" id="A0A2C7A9F2"/>
<keyword evidence="4" id="KW-1185">Reference proteome</keyword>
<feature type="domain" description="DUF112" evidence="2">
    <location>
        <begin position="20"/>
        <end position="439"/>
    </location>
</feature>
<sequence>MDAFGHLAGGFAVALAPLNLLLALCGSVAGTAIGALPGLGPLNAIALLLPLVFALKLPPESALILLAAVYYGSGYGGRIAAILLNMPGEPAAVLTTLDGHPMARAGRGGAALAISGIGSFAGATLSVVLLTFLSVPLSRAAVGFSPADYVALIGFALSLLGAVAAGNAAKTWAAACLGLLLAMVGIDGGTGVERFTFGTVELLGGIDFTVLAIGLFAVSEILLLLESPVAAAASHLGHGARLTLAEIRRCVPTMLRSTGIGFVIGVLPGAGASIAAALSYSTEKRLNERDGTFGRGDVRGVAAPETADNAAQIGNMVPMLALGIPGSGTTAVLLGALLMYNITPGPLLFTQRPEVAWGLIASMYVGNVMLLVLNLPLVGLFARLLMVPAWALYPLVIALSFAGVYAASNSSTDLLLAVGFGVAGWMFRKLGVPLVPIVLGFVLGRLLEDNLRRALSLSDGDPMILLASPVSVVLWALTLTAILWPVIGLWKARGAAPGAPPGCPPG</sequence>
<feature type="transmembrane region" description="Helical" evidence="1">
    <location>
        <begin position="172"/>
        <end position="190"/>
    </location>
</feature>
<feature type="transmembrane region" description="Helical" evidence="1">
    <location>
        <begin position="62"/>
        <end position="84"/>
    </location>
</feature>
<proteinExistence type="predicted"/>
<feature type="transmembrane region" description="Helical" evidence="1">
    <location>
        <begin position="414"/>
        <end position="443"/>
    </location>
</feature>
<dbReference type="PANTHER" id="PTHR35342">
    <property type="entry name" value="TRICARBOXYLIC TRANSPORT PROTEIN"/>
    <property type="match status" value="1"/>
</dbReference>
<feature type="transmembrane region" description="Helical" evidence="1">
    <location>
        <begin position="147"/>
        <end position="166"/>
    </location>
</feature>
<feature type="transmembrane region" description="Helical" evidence="1">
    <location>
        <begin position="355"/>
        <end position="378"/>
    </location>
</feature>
<keyword evidence="1" id="KW-1133">Transmembrane helix</keyword>
<evidence type="ECO:0000256" key="1">
    <source>
        <dbReference type="SAM" id="Phobius"/>
    </source>
</evidence>
<dbReference type="EMBL" id="PDNU01000028">
    <property type="protein sequence ID" value="PHK94263.1"/>
    <property type="molecule type" value="Genomic_DNA"/>
</dbReference>
<evidence type="ECO:0000313" key="4">
    <source>
        <dbReference type="Proteomes" id="UP000223527"/>
    </source>
</evidence>
<keyword evidence="1" id="KW-0812">Transmembrane</keyword>
<dbReference type="PANTHER" id="PTHR35342:SF5">
    <property type="entry name" value="TRICARBOXYLIC TRANSPORT PROTEIN"/>
    <property type="match status" value="1"/>
</dbReference>
<protein>
    <submittedName>
        <fullName evidence="3">Tripartite tricarboxylate transporter TctA</fullName>
    </submittedName>
</protein>
<accession>A0A2C7A9F2</accession>
<evidence type="ECO:0000259" key="2">
    <source>
        <dbReference type="Pfam" id="PF01970"/>
    </source>
</evidence>
<evidence type="ECO:0000313" key="3">
    <source>
        <dbReference type="EMBL" id="PHK94263.1"/>
    </source>
</evidence>
<dbReference type="RefSeq" id="WP_099096177.1">
    <property type="nucleotide sequence ID" value="NZ_PDNU01000028.1"/>
</dbReference>
<feature type="transmembrane region" description="Helical" evidence="1">
    <location>
        <begin position="464"/>
        <end position="487"/>
    </location>
</feature>
<feature type="transmembrane region" description="Helical" evidence="1">
    <location>
        <begin position="320"/>
        <end position="343"/>
    </location>
</feature>
<dbReference type="OrthoDB" id="7256204at2"/>
<reference evidence="3 4" key="1">
    <citation type="submission" date="2017-10" db="EMBL/GenBank/DDBJ databases">
        <authorList>
            <person name="Banno H."/>
            <person name="Chua N.-H."/>
        </authorList>
    </citation>
    <scope>NUCLEOTIDE SEQUENCE [LARGE SCALE GENOMIC DNA]</scope>
    <source>
        <strain evidence="3 4">YW11</strain>
    </source>
</reference>
<dbReference type="Proteomes" id="UP000223527">
    <property type="component" value="Unassembled WGS sequence"/>
</dbReference>
<name>A0A2C7A9F2_9PROT</name>
<comment type="caution">
    <text evidence="3">The sequence shown here is derived from an EMBL/GenBank/DDBJ whole genome shotgun (WGS) entry which is preliminary data.</text>
</comment>
<feature type="transmembrane region" description="Helical" evidence="1">
    <location>
        <begin position="33"/>
        <end position="55"/>
    </location>
</feature>
<feature type="transmembrane region" description="Helical" evidence="1">
    <location>
        <begin position="259"/>
        <end position="280"/>
    </location>
</feature>
<dbReference type="InterPro" id="IPR002823">
    <property type="entry name" value="DUF112_TM"/>
</dbReference>